<feature type="compositionally biased region" description="Low complexity" evidence="5">
    <location>
        <begin position="1569"/>
        <end position="1578"/>
    </location>
</feature>
<dbReference type="InterPro" id="IPR030397">
    <property type="entry name" value="SEPARIN_core_dom"/>
</dbReference>
<reference evidence="7 8" key="1">
    <citation type="submission" date="2014-06" db="EMBL/GenBank/DDBJ databases">
        <authorList>
            <consortium name="DOE Joint Genome Institute"/>
            <person name="Kuo A."/>
            <person name="Kohler A."/>
            <person name="Nagy L.G."/>
            <person name="Floudas D."/>
            <person name="Copeland A."/>
            <person name="Barry K.W."/>
            <person name="Cichocki N."/>
            <person name="Veneault-Fourrey C."/>
            <person name="LaButti K."/>
            <person name="Lindquist E.A."/>
            <person name="Lipzen A."/>
            <person name="Lundell T."/>
            <person name="Morin E."/>
            <person name="Murat C."/>
            <person name="Sun H."/>
            <person name="Tunlid A."/>
            <person name="Henrissat B."/>
            <person name="Grigoriev I.V."/>
            <person name="Hibbett D.S."/>
            <person name="Martin F."/>
            <person name="Nordberg H.P."/>
            <person name="Cantor M.N."/>
            <person name="Hua S.X."/>
        </authorList>
    </citation>
    <scope>NUCLEOTIDE SEQUENCE [LARGE SCALE GENOMIC DNA]</scope>
    <source>
        <strain evidence="7 8">ATCC 200175</strain>
    </source>
</reference>
<dbReference type="OrthoDB" id="10255632at2759"/>
<gene>
    <name evidence="7" type="ORF">PAXINDRAFT_134581</name>
</gene>
<reference evidence="8" key="2">
    <citation type="submission" date="2015-01" db="EMBL/GenBank/DDBJ databases">
        <title>Evolutionary Origins and Diversification of the Mycorrhizal Mutualists.</title>
        <authorList>
            <consortium name="DOE Joint Genome Institute"/>
            <consortium name="Mycorrhizal Genomics Consortium"/>
            <person name="Kohler A."/>
            <person name="Kuo A."/>
            <person name="Nagy L.G."/>
            <person name="Floudas D."/>
            <person name="Copeland A."/>
            <person name="Barry K.W."/>
            <person name="Cichocki N."/>
            <person name="Veneault-Fourrey C."/>
            <person name="LaButti K."/>
            <person name="Lindquist E.A."/>
            <person name="Lipzen A."/>
            <person name="Lundell T."/>
            <person name="Morin E."/>
            <person name="Murat C."/>
            <person name="Riley R."/>
            <person name="Ohm R."/>
            <person name="Sun H."/>
            <person name="Tunlid A."/>
            <person name="Henrissat B."/>
            <person name="Grigoriev I.V."/>
            <person name="Hibbett D.S."/>
            <person name="Martin F."/>
        </authorList>
    </citation>
    <scope>NUCLEOTIDE SEQUENCE [LARGE SCALE GENOMIC DNA]</scope>
    <source>
        <strain evidence="8">ATCC 200175</strain>
    </source>
</reference>
<dbReference type="PROSITE" id="PS51700">
    <property type="entry name" value="SEPARIN"/>
    <property type="match status" value="1"/>
</dbReference>
<keyword evidence="4" id="KW-0159">Chromosome partition</keyword>
<feature type="region of interest" description="Disordered" evidence="5">
    <location>
        <begin position="1553"/>
        <end position="1587"/>
    </location>
</feature>
<accession>A0A0C9TWM6</accession>
<evidence type="ECO:0000256" key="2">
    <source>
        <dbReference type="ARBA" id="ARBA00012489"/>
    </source>
</evidence>
<evidence type="ECO:0000256" key="1">
    <source>
        <dbReference type="ARBA" id="ARBA00000451"/>
    </source>
</evidence>
<dbReference type="InterPro" id="IPR005314">
    <property type="entry name" value="Peptidase_C50"/>
</dbReference>
<feature type="domain" description="Peptidase C50" evidence="6">
    <location>
        <begin position="1917"/>
        <end position="2014"/>
    </location>
</feature>
<dbReference type="EC" id="3.4.22.49" evidence="2"/>
<evidence type="ECO:0000313" key="7">
    <source>
        <dbReference type="EMBL" id="KIJ14648.1"/>
    </source>
</evidence>
<dbReference type="GO" id="GO:0072686">
    <property type="term" value="C:mitotic spindle"/>
    <property type="evidence" value="ECO:0007669"/>
    <property type="project" value="TreeGrafter"/>
</dbReference>
<dbReference type="PANTHER" id="PTHR12792">
    <property type="entry name" value="EXTRA SPINDLE POLES 1-RELATED"/>
    <property type="match status" value="1"/>
</dbReference>
<dbReference type="GO" id="GO:0005737">
    <property type="term" value="C:cytoplasm"/>
    <property type="evidence" value="ECO:0007669"/>
    <property type="project" value="TreeGrafter"/>
</dbReference>
<protein>
    <recommendedName>
        <fullName evidence="2">separase</fullName>
        <ecNumber evidence="2">3.4.22.49</ecNumber>
    </recommendedName>
</protein>
<dbReference type="GO" id="GO:0051307">
    <property type="term" value="P:meiotic chromosome separation"/>
    <property type="evidence" value="ECO:0007669"/>
    <property type="project" value="TreeGrafter"/>
</dbReference>
<evidence type="ECO:0000313" key="8">
    <source>
        <dbReference type="Proteomes" id="UP000053647"/>
    </source>
</evidence>
<proteinExistence type="predicted"/>
<dbReference type="InterPro" id="IPR019734">
    <property type="entry name" value="TPR_rpt"/>
</dbReference>
<feature type="compositionally biased region" description="Basic residues" evidence="5">
    <location>
        <begin position="900"/>
        <end position="910"/>
    </location>
</feature>
<dbReference type="InterPro" id="IPR011990">
    <property type="entry name" value="TPR-like_helical_dom_sf"/>
</dbReference>
<evidence type="ECO:0000256" key="5">
    <source>
        <dbReference type="SAM" id="MobiDB-lite"/>
    </source>
</evidence>
<keyword evidence="3" id="KW-0378">Hydrolase</keyword>
<feature type="region of interest" description="Disordered" evidence="5">
    <location>
        <begin position="878"/>
        <end position="921"/>
    </location>
</feature>
<dbReference type="SUPFAM" id="SSF48452">
    <property type="entry name" value="TPR-like"/>
    <property type="match status" value="1"/>
</dbReference>
<dbReference type="Proteomes" id="UP000053647">
    <property type="component" value="Unassembled WGS sequence"/>
</dbReference>
<dbReference type="Gene3D" id="1.25.40.10">
    <property type="entry name" value="Tetratricopeptide repeat domain"/>
    <property type="match status" value="1"/>
</dbReference>
<dbReference type="Pfam" id="PF03568">
    <property type="entry name" value="Separin_C"/>
    <property type="match status" value="1"/>
</dbReference>
<dbReference type="PANTHER" id="PTHR12792:SF0">
    <property type="entry name" value="SEPARIN"/>
    <property type="match status" value="1"/>
</dbReference>
<feature type="compositionally biased region" description="Low complexity" evidence="5">
    <location>
        <begin position="336"/>
        <end position="348"/>
    </location>
</feature>
<dbReference type="GO" id="GO:0006508">
    <property type="term" value="P:proteolysis"/>
    <property type="evidence" value="ECO:0007669"/>
    <property type="project" value="InterPro"/>
</dbReference>
<dbReference type="GO" id="GO:0004197">
    <property type="term" value="F:cysteine-type endopeptidase activity"/>
    <property type="evidence" value="ECO:0007669"/>
    <property type="project" value="InterPro"/>
</dbReference>
<dbReference type="SMART" id="SM00028">
    <property type="entry name" value="TPR"/>
    <property type="match status" value="3"/>
</dbReference>
<evidence type="ECO:0000256" key="4">
    <source>
        <dbReference type="ARBA" id="ARBA00022829"/>
    </source>
</evidence>
<organism evidence="7 8">
    <name type="scientific">Paxillus involutus ATCC 200175</name>
    <dbReference type="NCBI Taxonomy" id="664439"/>
    <lineage>
        <taxon>Eukaryota</taxon>
        <taxon>Fungi</taxon>
        <taxon>Dikarya</taxon>
        <taxon>Basidiomycota</taxon>
        <taxon>Agaricomycotina</taxon>
        <taxon>Agaricomycetes</taxon>
        <taxon>Agaricomycetidae</taxon>
        <taxon>Boletales</taxon>
        <taxon>Paxilineae</taxon>
        <taxon>Paxillaceae</taxon>
        <taxon>Paxillus</taxon>
    </lineage>
</organism>
<keyword evidence="8" id="KW-1185">Reference proteome</keyword>
<comment type="catalytic activity">
    <reaction evidence="1">
        <text>All bonds known to be hydrolyzed by this endopeptidase have arginine in P1 and an acidic residue in P4. P6 is often occupied by an acidic residue or by a hydroxy-amino-acid residue, the phosphorylation of which enhances cleavage.</text>
        <dbReference type="EC" id="3.4.22.49"/>
    </reaction>
</comment>
<feature type="region of interest" description="Disordered" evidence="5">
    <location>
        <begin position="320"/>
        <end position="348"/>
    </location>
</feature>
<name>A0A0C9TWM6_PAXIN</name>
<sequence>MRTVNLCLQTLSAVVQSGWKATPEKAKKKTGSTNASNVDNATKTARKALERLRDICPGDVDVERAACSISGKLLALDMCDEAIMFLDDMYPCLVRLVAPGQSQTEKPPPPLHLLSLPRPASEDTIVLTVLVTTVTHALNALLFLLSRSPSPFSASAFISALQHSDSLLAWAPNMKCDGISDNTRDTLLTRAYTAITTKCTALASDSGVIVDPKSMFCLRIYALSCLLYTSPGTIKPATFWDQLQRACLSYARAYSSSPASTDEVKESAVAAVVQGSQIRAFAEGRSFVQMCEMWMSFAKKGGDMVILDYISELMGVPSTSSSRSSSSPALAHNAGSTSSDPLPSPSSASIDNLATRVNNLKLSPDHTIEGTESKACQYTLDTALVECAQCCGTLVKATASLDSEGPDLARHVKQATETLGRYRPLVSVLDSFLCENPSKSTSPTSPTRTVSNATMSDADVLRARGKLERAMERLRRAALRVLDSQQAEKKHSRDCATSLLEAMVNALESSLAEARTSGRGRTEATKDTLTSLLDVLFVLARTRLDCANADSYTPALQYLHSAVAAVSASVSVITTADAASLFRCASAAQHNVGGTLYKSAKLGGAVRFLKESCIVGRRALALRSSTRVEEQDRESDREKDGWKQLEEQLFRRYELLGICHSKIGDRKLAYEAFVEAVRTFPYTHYPIPSVDLFAPASLLPLKQLASIVERLTYTGTCELFLPPGQVTLRHAEITASILSRQLNTLEGITHKEGVREALWAILQDLLAIYDASWAPVQRAGVVVTSLSVSWRDGGTSGDEQIGLDAERMGREALELLAREDKTPDMPPTLIPHLTLSVHLWLALHAYRKSPAGAEMTNAVAIHLEAAYGVLSGLLPSSEGGTAGERSPKAKRISGTGSGTKVKKSGGRTAKKGTGLPAATATARSSKKAAAVNTVTPLPRTRKALVTVSLNTGEVTPPRPQVGSKRTVPTLDLQPVLGLIQMNVHLLGLLGLIVLKVKLLEVLKRLCEHQSPIPVEAYSVICVDLAHEYIKLGKSKRAGSLFVRCANLVKEGNVPDEVRLRYLLGHAEVLALGDNVHASASSYCEAQSLEAVVAVEEKTMPTAQRIRARVERLERAALACRVFAAVQHSKDNVVGAMCSMLQSLRLSNRAIDALSRLNPPNSTASKATKEDSNPFEVPNEDPSNDQPSSSPPSRPGLTPTDALSWRLLSSLISTLFSLAQAYYSRGSPREALYFTQQVLDLAETIRAPTVVARALIMRGEVLLGQGQLKEGKDTLGRAAHLLGSMPGIDAADAQRLRGDYGVLCEDQADGDEEDPKESYGRAWKMLDELEDMIVSVDGGRRKSSLGTLPSGVVVNAGQGMVVPKLLSAILRRHIWLLRNDGDGVFEGLVKRLMALPPSAEIRGEEHAIMGKLTMHSVYEQFRSDMFLSSLTESTIALPMGMSGDKDLSLVPATQDILSTLGDAEKLFWADLALTLRRGTVSHVREASVSLAMIRAFQSSLGKASTDGPLLAVRLLDASSAITLHREMLEVTQHKFPDVNVDDLQWPLMTPDGSPLLVTANARPDPRRRNPSSSSSSSSTDTDDSDSSVDSLRSYWSALEKKYTSLSPSALNTTPKLPHNWTAVHITLTPDKSAMFVSRLHSPSSQPLLFCVPLHGRRDADERDEEVHLTLDDALHELREIIRMSDDGTRRAAHVRNDDPQARAGWWAERAALDKRLQALLENIEFCWLGAFKTILSPPTTISPEVVNDLRIRLEKVFKGSLPSQNKKKSKLRLDDALLTCFSSLSPKCRDEELEDLVYFILDLYQFHGVPVAISEVDVDQVIIDLRTALEEHASVRKKAKITPVEDSHTFLVLDRNLQGIPWESIPALRGQSVSRIPSLEFLVDRLHLAKWQRKETNHSEDQDEKDEEALIDRTHVDPRKTYYVLNPSGDLKGTEGRFASWLQEMHGVGWEGVMGRAPSEQQFLNALSRKDLVIYFGHGGGEQYARSHKIRHLPRCAATMLWGCSSGALKEMGEFDRVGTPYNYMLAGCPTLVANLWDVTDRDIDKFTQGVFDHLHLTPDEVRRSHKGRTVETSVVAAVAKSRHLCKLKYLTGAAPVVYGIPFYL</sequence>
<dbReference type="EMBL" id="KN819341">
    <property type="protein sequence ID" value="KIJ14648.1"/>
    <property type="molecule type" value="Genomic_DNA"/>
</dbReference>
<evidence type="ECO:0000256" key="3">
    <source>
        <dbReference type="ARBA" id="ARBA00022801"/>
    </source>
</evidence>
<dbReference type="GO" id="GO:0044732">
    <property type="term" value="C:mitotic spindle pole body"/>
    <property type="evidence" value="ECO:0007669"/>
    <property type="project" value="TreeGrafter"/>
</dbReference>
<dbReference type="HOGENOM" id="CLU_000777_0_0_1"/>
<evidence type="ECO:0000259" key="6">
    <source>
        <dbReference type="PROSITE" id="PS51700"/>
    </source>
</evidence>
<feature type="region of interest" description="Disordered" evidence="5">
    <location>
        <begin position="1154"/>
        <end position="1197"/>
    </location>
</feature>
<dbReference type="GO" id="GO:0005634">
    <property type="term" value="C:nucleus"/>
    <property type="evidence" value="ECO:0007669"/>
    <property type="project" value="InterPro"/>
</dbReference>